<feature type="region of interest" description="Disordered" evidence="1">
    <location>
        <begin position="164"/>
        <end position="185"/>
    </location>
</feature>
<reference evidence="2" key="1">
    <citation type="journal article" date="2023" name="bioRxiv">
        <title>Scaffold-level genome assemblies of two parasitoid biocontrol wasps reveal the parthenogenesis mechanism and an associated novel virus.</title>
        <authorList>
            <person name="Inwood S."/>
            <person name="Skelly J."/>
            <person name="Guhlin J."/>
            <person name="Harrop T."/>
            <person name="Goldson S."/>
            <person name="Dearden P."/>
        </authorList>
    </citation>
    <scope>NUCLEOTIDE SEQUENCE</scope>
    <source>
        <strain evidence="2">Irish</strain>
        <tissue evidence="2">Whole body</tissue>
    </source>
</reference>
<reference evidence="2" key="2">
    <citation type="submission" date="2023-03" db="EMBL/GenBank/DDBJ databases">
        <authorList>
            <person name="Inwood S.N."/>
            <person name="Skelly J.G."/>
            <person name="Guhlin J."/>
            <person name="Harrop T.W.R."/>
            <person name="Goldson S.G."/>
            <person name="Dearden P.K."/>
        </authorList>
    </citation>
    <scope>NUCLEOTIDE SEQUENCE</scope>
    <source>
        <strain evidence="2">Irish</strain>
        <tissue evidence="2">Whole body</tissue>
    </source>
</reference>
<feature type="region of interest" description="Disordered" evidence="1">
    <location>
        <begin position="201"/>
        <end position="223"/>
    </location>
</feature>
<sequence>SKQSEARELREISRYEDGEIIEEAEGAGGEPGTCGVYEASVAEVTKEGIEKDRTLCSVRAEKGEYDNILSEKYNGGHRNASVMEKFELTASSLTCNEWKEEWEQMCEACWDAKELELIEMKKKLRRKWKKDICKTVVSIEKMDKIEKLFEAWEANADSVERQKRLGTEKCKEPKKKKARGGETGEEHIKGVQSVLQSKAMRMGEPEARKVSQIDPEHAGREEATANWGKKNICVKTTGESIRRRGALGVIERKTAIKWNVATDRTWEMRDNMLRIRLKDMADKLDSMRKKGMMRGSDIWIDDDPTHRETQIQKWLRRVADKDTKDKRQAKVTYMKIERNGGGDAGWMGEHGHCINPQEWREVQGQQLQRDITDGHGLQGVDLDNGEENRYVGRGDQSPERKSGWFQEGERHKGAHLYAQRIGLSGQEAAHE</sequence>
<protein>
    <submittedName>
        <fullName evidence="2">Uncharacterized protein</fullName>
    </submittedName>
</protein>
<evidence type="ECO:0000256" key="1">
    <source>
        <dbReference type="SAM" id="MobiDB-lite"/>
    </source>
</evidence>
<feature type="compositionally biased region" description="Basic and acidic residues" evidence="1">
    <location>
        <begin position="386"/>
        <end position="411"/>
    </location>
</feature>
<keyword evidence="3" id="KW-1185">Reference proteome</keyword>
<proteinExistence type="predicted"/>
<evidence type="ECO:0000313" key="3">
    <source>
        <dbReference type="Proteomes" id="UP001168990"/>
    </source>
</evidence>
<evidence type="ECO:0000313" key="2">
    <source>
        <dbReference type="EMBL" id="KAK0176910.1"/>
    </source>
</evidence>
<organism evidence="2 3">
    <name type="scientific">Microctonus aethiopoides</name>
    <dbReference type="NCBI Taxonomy" id="144406"/>
    <lineage>
        <taxon>Eukaryota</taxon>
        <taxon>Metazoa</taxon>
        <taxon>Ecdysozoa</taxon>
        <taxon>Arthropoda</taxon>
        <taxon>Hexapoda</taxon>
        <taxon>Insecta</taxon>
        <taxon>Pterygota</taxon>
        <taxon>Neoptera</taxon>
        <taxon>Endopterygota</taxon>
        <taxon>Hymenoptera</taxon>
        <taxon>Apocrita</taxon>
        <taxon>Ichneumonoidea</taxon>
        <taxon>Braconidae</taxon>
        <taxon>Euphorinae</taxon>
        <taxon>Microctonus</taxon>
    </lineage>
</organism>
<gene>
    <name evidence="2" type="ORF">PV328_001008</name>
</gene>
<dbReference type="Proteomes" id="UP001168990">
    <property type="component" value="Unassembled WGS sequence"/>
</dbReference>
<accession>A0AA39FW15</accession>
<name>A0AA39FW15_9HYME</name>
<comment type="caution">
    <text evidence="2">The sequence shown here is derived from an EMBL/GenBank/DDBJ whole genome shotgun (WGS) entry which is preliminary data.</text>
</comment>
<feature type="region of interest" description="Disordered" evidence="1">
    <location>
        <begin position="375"/>
        <end position="411"/>
    </location>
</feature>
<dbReference type="AlphaFoldDB" id="A0AA39FW15"/>
<dbReference type="EMBL" id="JAQQBS010000001">
    <property type="protein sequence ID" value="KAK0176910.1"/>
    <property type="molecule type" value="Genomic_DNA"/>
</dbReference>
<feature type="non-terminal residue" evidence="2">
    <location>
        <position position="431"/>
    </location>
</feature>